<evidence type="ECO:0000259" key="3">
    <source>
        <dbReference type="SMART" id="SM00822"/>
    </source>
</evidence>
<keyword evidence="2" id="KW-0560">Oxidoreductase</keyword>
<evidence type="ECO:0000313" key="4">
    <source>
        <dbReference type="EMBL" id="WXB15883.1"/>
    </source>
</evidence>
<dbReference type="SUPFAM" id="SSF51735">
    <property type="entry name" value="NAD(P)-binding Rossmann-fold domains"/>
    <property type="match status" value="1"/>
</dbReference>
<dbReference type="Pfam" id="PF13561">
    <property type="entry name" value="adh_short_C2"/>
    <property type="match status" value="1"/>
</dbReference>
<dbReference type="SMART" id="SM00822">
    <property type="entry name" value="PKS_KR"/>
    <property type="match status" value="1"/>
</dbReference>
<dbReference type="InterPro" id="IPR036291">
    <property type="entry name" value="NAD(P)-bd_dom_sf"/>
</dbReference>
<dbReference type="InterPro" id="IPR020904">
    <property type="entry name" value="Sc_DH/Rdtase_CS"/>
</dbReference>
<dbReference type="InterPro" id="IPR002347">
    <property type="entry name" value="SDR_fam"/>
</dbReference>
<organism evidence="4 5">
    <name type="scientific">Pendulispora albinea</name>
    <dbReference type="NCBI Taxonomy" id="2741071"/>
    <lineage>
        <taxon>Bacteria</taxon>
        <taxon>Pseudomonadati</taxon>
        <taxon>Myxococcota</taxon>
        <taxon>Myxococcia</taxon>
        <taxon>Myxococcales</taxon>
        <taxon>Sorangiineae</taxon>
        <taxon>Pendulisporaceae</taxon>
        <taxon>Pendulispora</taxon>
    </lineage>
</organism>
<dbReference type="Proteomes" id="UP001370348">
    <property type="component" value="Chromosome"/>
</dbReference>
<comment type="similarity">
    <text evidence="1">Belongs to the short-chain dehydrogenases/reductases (SDR) family.</text>
</comment>
<dbReference type="PANTHER" id="PTHR48107:SF7">
    <property type="entry name" value="RE15974P"/>
    <property type="match status" value="1"/>
</dbReference>
<sequence length="248" mass="25311">MNNGNRKVAIVTGASRGIGAAIASRLAADGMAVVVNYVGSAEEAETVISTIRAAGGVATAVRADVADPAAARRLFEEAEAAFGKVSVLVNNAGIMQPGLVPLADTSDALFDRLVAVNLKGTFNTLREAASRLGEGGRIVNFSSSTVGLTPPGYSAYVATKAGVEAMTNIFAKELRGRSITVNAVAPGPTATALFFNGKSQELIDHFTKAAPLERLGTPEDIAAAVAFLVGPDGAWINGQTLRANGGIV</sequence>
<dbReference type="PRINTS" id="PR00081">
    <property type="entry name" value="GDHRDH"/>
</dbReference>
<evidence type="ECO:0000256" key="2">
    <source>
        <dbReference type="ARBA" id="ARBA00023002"/>
    </source>
</evidence>
<accession>A0ABZ2M1D5</accession>
<keyword evidence="5" id="KW-1185">Reference proteome</keyword>
<dbReference type="PROSITE" id="PS00061">
    <property type="entry name" value="ADH_SHORT"/>
    <property type="match status" value="1"/>
</dbReference>
<dbReference type="PRINTS" id="PR00080">
    <property type="entry name" value="SDRFAMILY"/>
</dbReference>
<name>A0ABZ2M1D5_9BACT</name>
<dbReference type="PANTHER" id="PTHR48107">
    <property type="entry name" value="NADPH-DEPENDENT ALDEHYDE REDUCTASE-LIKE PROTEIN, CHLOROPLASTIC-RELATED"/>
    <property type="match status" value="1"/>
</dbReference>
<proteinExistence type="inferred from homology"/>
<dbReference type="CDD" id="cd05362">
    <property type="entry name" value="THN_reductase-like_SDR_c"/>
    <property type="match status" value="1"/>
</dbReference>
<evidence type="ECO:0000256" key="1">
    <source>
        <dbReference type="ARBA" id="ARBA00006484"/>
    </source>
</evidence>
<dbReference type="Gene3D" id="3.40.50.720">
    <property type="entry name" value="NAD(P)-binding Rossmann-like Domain"/>
    <property type="match status" value="1"/>
</dbReference>
<dbReference type="EMBL" id="CP089984">
    <property type="protein sequence ID" value="WXB15883.1"/>
    <property type="molecule type" value="Genomic_DNA"/>
</dbReference>
<reference evidence="4 5" key="1">
    <citation type="submission" date="2021-12" db="EMBL/GenBank/DDBJ databases">
        <title>Discovery of the Pendulisporaceae a myxobacterial family with distinct sporulation behavior and unique specialized metabolism.</title>
        <authorList>
            <person name="Garcia R."/>
            <person name="Popoff A."/>
            <person name="Bader C.D."/>
            <person name="Loehr J."/>
            <person name="Walesch S."/>
            <person name="Walt C."/>
            <person name="Boldt J."/>
            <person name="Bunk B."/>
            <person name="Haeckl F.J.F.P.J."/>
            <person name="Gunesch A.P."/>
            <person name="Birkelbach J."/>
            <person name="Nuebel U."/>
            <person name="Pietschmann T."/>
            <person name="Bach T."/>
            <person name="Mueller R."/>
        </authorList>
    </citation>
    <scope>NUCLEOTIDE SEQUENCE [LARGE SCALE GENOMIC DNA]</scope>
    <source>
        <strain evidence="4 5">MSr11954</strain>
    </source>
</reference>
<gene>
    <name evidence="4" type="ORF">LZC94_01135</name>
</gene>
<feature type="domain" description="Ketoreductase" evidence="3">
    <location>
        <begin position="7"/>
        <end position="187"/>
    </location>
</feature>
<protein>
    <submittedName>
        <fullName evidence="4">SDR family oxidoreductase</fullName>
    </submittedName>
</protein>
<evidence type="ECO:0000313" key="5">
    <source>
        <dbReference type="Proteomes" id="UP001370348"/>
    </source>
</evidence>
<dbReference type="InterPro" id="IPR057326">
    <property type="entry name" value="KR_dom"/>
</dbReference>
<dbReference type="RefSeq" id="WP_394825517.1">
    <property type="nucleotide sequence ID" value="NZ_CP089984.1"/>
</dbReference>